<sequence length="353" mass="39866">MILDQKKLPTNTTTQYHAIHRWFNFIAGFSPELVWNCCEKANLDDDSKILDPFAGCGTTLVEACKHGLRCFGYEPNPFFCRITQGKLPFKNCLESLEKIEYILLNGFKNPQEISIKTLYQIAMEIMNDSIGIYLQLSEATNGLTNVTPNSVSNTEARELLLAGLGVINTEMSSDQAVEEWKRRQALKFDTETAVTFSVYRNIRQVGTIFFEKAYEITDGFQSFSSESIHSHPYLLPIFQHLNGIFSKSALKKQIGSISDTSISRPASERLAKLLEERVIPSNINRGEVLQQLEATLEGIVRDLVGRILLESIVENALNKRGINFERESEYTSLPGVVYNFRADFVIPDSNNTL</sequence>
<evidence type="ECO:0000256" key="2">
    <source>
        <dbReference type="ARBA" id="ARBA00022679"/>
    </source>
</evidence>
<dbReference type="GO" id="GO:0008168">
    <property type="term" value="F:methyltransferase activity"/>
    <property type="evidence" value="ECO:0007669"/>
    <property type="project" value="UniProtKB-KW"/>
</dbReference>
<accession>A0ABU5U4K3</accession>
<dbReference type="SUPFAM" id="SSF53335">
    <property type="entry name" value="S-adenosyl-L-methionine-dependent methyltransferases"/>
    <property type="match status" value="1"/>
</dbReference>
<evidence type="ECO:0000313" key="5">
    <source>
        <dbReference type="Proteomes" id="UP001301728"/>
    </source>
</evidence>
<evidence type="ECO:0000313" key="4">
    <source>
        <dbReference type="EMBL" id="MEA5521995.1"/>
    </source>
</evidence>
<dbReference type="InterPro" id="IPR002941">
    <property type="entry name" value="DNA_methylase_N4/N6"/>
</dbReference>
<feature type="domain" description="DNA methylase N-4/N-6" evidence="3">
    <location>
        <begin position="40"/>
        <end position="84"/>
    </location>
</feature>
<dbReference type="Proteomes" id="UP001301728">
    <property type="component" value="Unassembled WGS sequence"/>
</dbReference>
<dbReference type="InterPro" id="IPR029063">
    <property type="entry name" value="SAM-dependent_MTases_sf"/>
</dbReference>
<dbReference type="EMBL" id="JAYGHT010000143">
    <property type="protein sequence ID" value="MEA5521995.1"/>
    <property type="molecule type" value="Genomic_DNA"/>
</dbReference>
<evidence type="ECO:0000259" key="3">
    <source>
        <dbReference type="Pfam" id="PF01555"/>
    </source>
</evidence>
<dbReference type="RefSeq" id="WP_323273316.1">
    <property type="nucleotide sequence ID" value="NZ_JAYGHT010000143.1"/>
</dbReference>
<dbReference type="GO" id="GO:0032259">
    <property type="term" value="P:methylation"/>
    <property type="evidence" value="ECO:0007669"/>
    <property type="project" value="UniProtKB-KW"/>
</dbReference>
<keyword evidence="5" id="KW-1185">Reference proteome</keyword>
<keyword evidence="1 4" id="KW-0489">Methyltransferase</keyword>
<dbReference type="Pfam" id="PF01555">
    <property type="entry name" value="N6_N4_Mtase"/>
    <property type="match status" value="1"/>
</dbReference>
<proteinExistence type="predicted"/>
<gene>
    <name evidence="4" type="ORF">VB854_23930</name>
</gene>
<reference evidence="4 5" key="1">
    <citation type="submission" date="2023-12" db="EMBL/GenBank/DDBJ databases">
        <title>Baltic Sea Cyanobacteria.</title>
        <authorList>
            <person name="Delbaje E."/>
            <person name="Fewer D.P."/>
            <person name="Shishido T.K."/>
        </authorList>
    </citation>
    <scope>NUCLEOTIDE SEQUENCE [LARGE SCALE GENOMIC DNA]</scope>
    <source>
        <strain evidence="4 5">CCNP 1315</strain>
    </source>
</reference>
<evidence type="ECO:0000256" key="1">
    <source>
        <dbReference type="ARBA" id="ARBA00022603"/>
    </source>
</evidence>
<protein>
    <submittedName>
        <fullName evidence="4">DNA methyltransferase</fullName>
    </submittedName>
</protein>
<organism evidence="4 5">
    <name type="scientific">Limnoraphis robusta CCNP1315</name>
    <dbReference type="NCBI Taxonomy" id="3110306"/>
    <lineage>
        <taxon>Bacteria</taxon>
        <taxon>Bacillati</taxon>
        <taxon>Cyanobacteriota</taxon>
        <taxon>Cyanophyceae</taxon>
        <taxon>Oscillatoriophycideae</taxon>
        <taxon>Oscillatoriales</taxon>
        <taxon>Sirenicapillariaceae</taxon>
        <taxon>Limnoraphis</taxon>
    </lineage>
</organism>
<dbReference type="Gene3D" id="3.40.50.150">
    <property type="entry name" value="Vaccinia Virus protein VP39"/>
    <property type="match status" value="1"/>
</dbReference>
<keyword evidence="2" id="KW-0808">Transferase</keyword>
<comment type="caution">
    <text evidence="4">The sequence shown here is derived from an EMBL/GenBank/DDBJ whole genome shotgun (WGS) entry which is preliminary data.</text>
</comment>
<name>A0ABU5U4K3_9CYAN</name>